<keyword evidence="1" id="KW-0812">Transmembrane</keyword>
<accession>A0A5J5ICR7</accession>
<dbReference type="Gene3D" id="3.80.10.10">
    <property type="entry name" value="Ribonuclease Inhibitor"/>
    <property type="match status" value="1"/>
</dbReference>
<dbReference type="SUPFAM" id="SSF52047">
    <property type="entry name" value="RNI-like"/>
    <property type="match status" value="1"/>
</dbReference>
<evidence type="ECO:0000259" key="2">
    <source>
        <dbReference type="Pfam" id="PF07635"/>
    </source>
</evidence>
<dbReference type="AlphaFoldDB" id="A0A5J5ICR7"/>
<feature type="domain" description="Cytochrome C Planctomycete-type" evidence="2">
    <location>
        <begin position="171"/>
        <end position="228"/>
    </location>
</feature>
<feature type="transmembrane region" description="Helical" evidence="1">
    <location>
        <begin position="76"/>
        <end position="95"/>
    </location>
</feature>
<dbReference type="EMBL" id="VYQF01000008">
    <property type="protein sequence ID" value="KAA9036408.1"/>
    <property type="molecule type" value="Genomic_DNA"/>
</dbReference>
<evidence type="ECO:0000313" key="4">
    <source>
        <dbReference type="Proteomes" id="UP000326903"/>
    </source>
</evidence>
<dbReference type="PANTHER" id="PTHR35889">
    <property type="entry name" value="CYCLOINULO-OLIGOSACCHARIDE FRUCTANOTRANSFERASE-RELATED"/>
    <property type="match status" value="1"/>
</dbReference>
<dbReference type="PANTHER" id="PTHR35889:SF3">
    <property type="entry name" value="F-BOX DOMAIN-CONTAINING PROTEIN"/>
    <property type="match status" value="1"/>
</dbReference>
<evidence type="ECO:0000256" key="1">
    <source>
        <dbReference type="SAM" id="Phobius"/>
    </source>
</evidence>
<proteinExistence type="predicted"/>
<feature type="transmembrane region" description="Helical" evidence="1">
    <location>
        <begin position="41"/>
        <end position="64"/>
    </location>
</feature>
<comment type="caution">
    <text evidence="3">The sequence shown here is derived from an EMBL/GenBank/DDBJ whole genome shotgun (WGS) entry which is preliminary data.</text>
</comment>
<dbReference type="Proteomes" id="UP000326903">
    <property type="component" value="Unassembled WGS sequence"/>
</dbReference>
<name>A0A5J5ICR7_9BACT</name>
<dbReference type="InterPro" id="IPR032675">
    <property type="entry name" value="LRR_dom_sf"/>
</dbReference>
<reference evidence="3 4" key="1">
    <citation type="submission" date="2019-09" db="EMBL/GenBank/DDBJ databases">
        <title>Draft genome sequence of Ginsengibacter sp. BR5-29.</title>
        <authorList>
            <person name="Im W.-T."/>
        </authorList>
    </citation>
    <scope>NUCLEOTIDE SEQUENCE [LARGE SCALE GENOMIC DNA]</scope>
    <source>
        <strain evidence="3 4">BR5-29</strain>
    </source>
</reference>
<dbReference type="GO" id="GO:0020037">
    <property type="term" value="F:heme binding"/>
    <property type="evidence" value="ECO:0007669"/>
    <property type="project" value="InterPro"/>
</dbReference>
<gene>
    <name evidence="3" type="ORF">FW778_19060</name>
</gene>
<dbReference type="SUPFAM" id="SSF46626">
    <property type="entry name" value="Cytochrome c"/>
    <property type="match status" value="1"/>
</dbReference>
<keyword evidence="1" id="KW-0472">Membrane</keyword>
<feature type="transmembrane region" description="Helical" evidence="1">
    <location>
        <begin position="6"/>
        <end position="29"/>
    </location>
</feature>
<organism evidence="3 4">
    <name type="scientific">Ginsengibacter hankyongi</name>
    <dbReference type="NCBI Taxonomy" id="2607284"/>
    <lineage>
        <taxon>Bacteria</taxon>
        <taxon>Pseudomonadati</taxon>
        <taxon>Bacteroidota</taxon>
        <taxon>Chitinophagia</taxon>
        <taxon>Chitinophagales</taxon>
        <taxon>Chitinophagaceae</taxon>
        <taxon>Ginsengibacter</taxon>
    </lineage>
</organism>
<dbReference type="Pfam" id="PF07635">
    <property type="entry name" value="PSCyt1"/>
    <property type="match status" value="1"/>
</dbReference>
<evidence type="ECO:0000313" key="3">
    <source>
        <dbReference type="EMBL" id="KAA9036408.1"/>
    </source>
</evidence>
<dbReference type="InterPro" id="IPR011429">
    <property type="entry name" value="Cyt_c_Planctomycete-type"/>
</dbReference>
<protein>
    <recommendedName>
        <fullName evidence="2">Cytochrome C Planctomycete-type domain-containing protein</fullName>
    </recommendedName>
</protein>
<dbReference type="InterPro" id="IPR036909">
    <property type="entry name" value="Cyt_c-like_dom_sf"/>
</dbReference>
<feature type="transmembrane region" description="Helical" evidence="1">
    <location>
        <begin position="102"/>
        <end position="122"/>
    </location>
</feature>
<sequence>MTEFIGRFHVLLVHLPIGFLLIGLLLQWISSTEKYNVSKEVITVIIFCGMIAAIFSCITGYLLSLSGDYDEGLVGWHMWMGISVASISFLLYVRIKFGQIDIWYKVLSVALLVAITITGHLGGSLTHGSDYLTAPLSDSTDSVVIPRKIIPNIEEANVYGDVIQPMLQTRCYSCHGAKKQKNNLRLDDPQWILKGGKHGAILNSNPEESKLLKRILLPREDDDHMPPKQKPQLNEKEIALIHWWIDEGADFNKKVKDLKQLELIKPYLLELQSDHAEEKKAIPIIPTEPVEKADEKNLQPLIDKGAIIIPVSKNSNYLMANFVSAINITDEDIKLLRSIRKQLAWLKLNDTGISDSALSVIGQCTNLTLLQLNNTKITDKGLGLIKSLNKLQSLSLVGTKVTAKGVIQLQSIKGLQSIYLYQTGVNKNDWPALKKAFPKTEIDSGGYVVPLLATDTTIVKAPKAAK</sequence>
<dbReference type="GO" id="GO:0009055">
    <property type="term" value="F:electron transfer activity"/>
    <property type="evidence" value="ECO:0007669"/>
    <property type="project" value="InterPro"/>
</dbReference>
<keyword evidence="1" id="KW-1133">Transmembrane helix</keyword>
<keyword evidence="4" id="KW-1185">Reference proteome</keyword>